<feature type="chain" id="PRO_5040397943" evidence="2">
    <location>
        <begin position="29"/>
        <end position="209"/>
    </location>
</feature>
<dbReference type="EMBL" id="CP098807">
    <property type="protein sequence ID" value="USJ23112.1"/>
    <property type="molecule type" value="Genomic_DNA"/>
</dbReference>
<reference evidence="3" key="1">
    <citation type="submission" date="2022-06" db="EMBL/GenBank/DDBJ databases">
        <title>Physiological and biochemical characterization and genomic elucidation of a strain of the genus Ensifer adhaerens M8 that combines arsenic oxidation and chromium reduction.</title>
        <authorList>
            <person name="Li X."/>
            <person name="Yu c."/>
        </authorList>
    </citation>
    <scope>NUCLEOTIDE SEQUENCE</scope>
    <source>
        <strain evidence="3">M8</strain>
    </source>
</reference>
<keyword evidence="2" id="KW-0732">Signal</keyword>
<feature type="signal peptide" evidence="2">
    <location>
        <begin position="1"/>
        <end position="28"/>
    </location>
</feature>
<protein>
    <submittedName>
        <fullName evidence="3">Uncharacterized protein</fullName>
    </submittedName>
</protein>
<name>A0A9Q8Y8H9_ENSAD</name>
<evidence type="ECO:0000256" key="2">
    <source>
        <dbReference type="SAM" id="SignalP"/>
    </source>
</evidence>
<dbReference type="OrthoDB" id="9816009at2"/>
<sequence length="209" mass="23336">MHQRHRPLAFVWLLSAISLALPTGAARAQDAEEEEYKPQLPEVAIYKAMLDANKQTGWIQFRDYDDRQLIYFTALQTMHCRLSEIRYSINSDALDQRFPLAKCNPQLPFNLPGDETAEYVYISLPAKTAQTLTIQAVWDDGAGSEIVVYKPCDNVGDATCAQIKTIKKPSKMLQQPKPADSPVRSVQSPIPGKTFSEPKPSSATRPAVE</sequence>
<feature type="compositionally biased region" description="Polar residues" evidence="1">
    <location>
        <begin position="199"/>
        <end position="209"/>
    </location>
</feature>
<organism evidence="3 4">
    <name type="scientific">Ensifer adhaerens</name>
    <name type="common">Sinorhizobium morelense</name>
    <dbReference type="NCBI Taxonomy" id="106592"/>
    <lineage>
        <taxon>Bacteria</taxon>
        <taxon>Pseudomonadati</taxon>
        <taxon>Pseudomonadota</taxon>
        <taxon>Alphaproteobacteria</taxon>
        <taxon>Hyphomicrobiales</taxon>
        <taxon>Rhizobiaceae</taxon>
        <taxon>Sinorhizobium/Ensifer group</taxon>
        <taxon>Ensifer</taxon>
    </lineage>
</organism>
<accession>A0A9Q8Y8H9</accession>
<dbReference type="Proteomes" id="UP001055460">
    <property type="component" value="Chromosome"/>
</dbReference>
<evidence type="ECO:0000313" key="4">
    <source>
        <dbReference type="Proteomes" id="UP001055460"/>
    </source>
</evidence>
<feature type="region of interest" description="Disordered" evidence="1">
    <location>
        <begin position="169"/>
        <end position="209"/>
    </location>
</feature>
<evidence type="ECO:0000256" key="1">
    <source>
        <dbReference type="SAM" id="MobiDB-lite"/>
    </source>
</evidence>
<proteinExistence type="predicted"/>
<evidence type="ECO:0000313" key="3">
    <source>
        <dbReference type="EMBL" id="USJ23112.1"/>
    </source>
</evidence>
<gene>
    <name evidence="3" type="ORF">NE863_17775</name>
</gene>
<dbReference type="AlphaFoldDB" id="A0A9Q8Y8H9"/>
<dbReference type="RefSeq" id="WP_060521557.1">
    <property type="nucleotide sequence ID" value="NZ_CP098807.1"/>
</dbReference>